<keyword evidence="1" id="KW-0813">Transport</keyword>
<comment type="caution">
    <text evidence="9">The sequence shown here is derived from an EMBL/GenBank/DDBJ whole genome shotgun (WGS) entry which is preliminary data.</text>
</comment>
<keyword evidence="4" id="KW-0249">Electron transport</keyword>
<dbReference type="PROSITE" id="PS51379">
    <property type="entry name" value="4FE4S_FER_2"/>
    <property type="match status" value="6"/>
</dbReference>
<evidence type="ECO:0000313" key="9">
    <source>
        <dbReference type="EMBL" id="NMQ18036.1"/>
    </source>
</evidence>
<keyword evidence="7" id="KW-0812">Transmembrane</keyword>
<feature type="domain" description="4Fe-4S ferredoxin-type" evidence="8">
    <location>
        <begin position="407"/>
        <end position="439"/>
    </location>
</feature>
<feature type="domain" description="4Fe-4S ferredoxin-type" evidence="8">
    <location>
        <begin position="259"/>
        <end position="285"/>
    </location>
</feature>
<dbReference type="EMBL" id="SPMZ01000006">
    <property type="protein sequence ID" value="NMQ18036.1"/>
    <property type="molecule type" value="Genomic_DNA"/>
</dbReference>
<dbReference type="Pfam" id="PF13187">
    <property type="entry name" value="Fer4_9"/>
    <property type="match status" value="1"/>
</dbReference>
<organism evidence="9 10">
    <name type="scientific">Candidatus Competibacter phosphatis</name>
    <dbReference type="NCBI Taxonomy" id="221280"/>
    <lineage>
        <taxon>Bacteria</taxon>
        <taxon>Pseudomonadati</taxon>
        <taxon>Pseudomonadota</taxon>
        <taxon>Gammaproteobacteria</taxon>
        <taxon>Candidatus Competibacteraceae</taxon>
        <taxon>Candidatus Competibacter</taxon>
    </lineage>
</organism>
<proteinExistence type="predicted"/>
<evidence type="ECO:0000256" key="5">
    <source>
        <dbReference type="ARBA" id="ARBA00023004"/>
    </source>
</evidence>
<dbReference type="Pfam" id="PF12838">
    <property type="entry name" value="Fer4_7"/>
    <property type="match status" value="1"/>
</dbReference>
<accession>A0ABX1TJ71</accession>
<evidence type="ECO:0000256" key="4">
    <source>
        <dbReference type="ARBA" id="ARBA00022982"/>
    </source>
</evidence>
<keyword evidence="3" id="KW-0479">Metal-binding</keyword>
<dbReference type="InterPro" id="IPR017900">
    <property type="entry name" value="4Fe4S_Fe_S_CS"/>
</dbReference>
<feature type="transmembrane region" description="Helical" evidence="7">
    <location>
        <begin position="208"/>
        <end position="228"/>
    </location>
</feature>
<feature type="domain" description="4Fe-4S ferredoxin-type" evidence="8">
    <location>
        <begin position="229"/>
        <end position="258"/>
    </location>
</feature>
<evidence type="ECO:0000256" key="2">
    <source>
        <dbReference type="ARBA" id="ARBA00022485"/>
    </source>
</evidence>
<keyword evidence="10" id="KW-1185">Reference proteome</keyword>
<dbReference type="Gene3D" id="3.30.70.20">
    <property type="match status" value="2"/>
</dbReference>
<dbReference type="InterPro" id="IPR051684">
    <property type="entry name" value="Electron_Trans/Redox"/>
</dbReference>
<reference evidence="9 10" key="1">
    <citation type="submission" date="2019-03" db="EMBL/GenBank/DDBJ databases">
        <title>Metabolic reconstructions from genomes of highly enriched 'Candidatus Accumulibacter' and 'Candidatus Competibacter' bioreactor populations.</title>
        <authorList>
            <person name="Annavajhala M.K."/>
            <person name="Welles L."/>
            <person name="Abbas B."/>
            <person name="Sorokin D."/>
            <person name="Park H."/>
            <person name="Van Loosdrecht M."/>
            <person name="Chandran K."/>
        </authorList>
    </citation>
    <scope>NUCLEOTIDE SEQUENCE [LARGE SCALE GENOMIC DNA]</scope>
    <source>
        <strain evidence="9 10">SBR_G</strain>
    </source>
</reference>
<sequence length="544" mass="59119">MNQAWLKKIRVVVSLVFLALTTLLFVDFDRIGETPTATAALYPQFVPSLLKFSQTIAWGAAGFLAVLALTLLFGRVYCSTICPLGTLQDIVIRVADWLRKPRKVKFRYQRSHDVLRYGVLALAVGLFLSGSTLALSLLDPFSNFGRIAGDLIRPFYVVVHNGFEQLLESFGVYGPFPLHWKAPPLAALIFPALFLLGLIGLSAARGRLFCNTLCPVGALLGLVSRFALFKIRIPQDACVLCAQCSIHCKAGCIRLKTKEVDFSRCVACFNCMTVCETHGIGYAWSGPVPLRRSSPVALPPRPSNSPDTVHRAALSRDGKARRALLRAGATALVGLASLPRSSNVEAKPSNRVPTRLANAKTWPVAPPGARDIVRFNDLCTACHLCVSACPYGVLQPSLLDYGWSGLLQPRLDFATGYCSYECNRCGQVCPTGAILPLALVAKQTVQLGVAHFVHDNCIVYTDHTACGACDEYCPTKAVHMIPYRDGLSIPEVRPALCVGCGACENACPARPYRAIYVDGHPVHQQALRPSAKPLEHQPDSGFPF</sequence>
<keyword evidence="7" id="KW-1133">Transmembrane helix</keyword>
<feature type="domain" description="4Fe-4S ferredoxin-type" evidence="8">
    <location>
        <begin position="488"/>
        <end position="520"/>
    </location>
</feature>
<keyword evidence="2" id="KW-0004">4Fe-4S</keyword>
<evidence type="ECO:0000256" key="6">
    <source>
        <dbReference type="ARBA" id="ARBA00023014"/>
    </source>
</evidence>
<protein>
    <submittedName>
        <fullName evidence="9">4Fe-4S dicluster domain-containing protein</fullName>
    </submittedName>
</protein>
<feature type="transmembrane region" description="Helical" evidence="7">
    <location>
        <begin position="114"/>
        <end position="138"/>
    </location>
</feature>
<evidence type="ECO:0000313" key="10">
    <source>
        <dbReference type="Proteomes" id="UP000760480"/>
    </source>
</evidence>
<dbReference type="CDD" id="cd16373">
    <property type="entry name" value="DMSOR_beta_like"/>
    <property type="match status" value="1"/>
</dbReference>
<evidence type="ECO:0000259" key="8">
    <source>
        <dbReference type="PROSITE" id="PS51379"/>
    </source>
</evidence>
<evidence type="ECO:0000256" key="3">
    <source>
        <dbReference type="ARBA" id="ARBA00022723"/>
    </source>
</evidence>
<feature type="transmembrane region" description="Helical" evidence="7">
    <location>
        <begin position="55"/>
        <end position="74"/>
    </location>
</feature>
<feature type="domain" description="4Fe-4S ferredoxin-type" evidence="8">
    <location>
        <begin position="464"/>
        <end position="483"/>
    </location>
</feature>
<dbReference type="InterPro" id="IPR017896">
    <property type="entry name" value="4Fe4S_Fe-S-bd"/>
</dbReference>
<evidence type="ECO:0000256" key="1">
    <source>
        <dbReference type="ARBA" id="ARBA00022448"/>
    </source>
</evidence>
<dbReference type="PANTHER" id="PTHR30176:SF3">
    <property type="entry name" value="FERREDOXIN-TYPE PROTEIN NAPH"/>
    <property type="match status" value="1"/>
</dbReference>
<dbReference type="PANTHER" id="PTHR30176">
    <property type="entry name" value="FERREDOXIN-TYPE PROTEIN NAPH"/>
    <property type="match status" value="1"/>
</dbReference>
<evidence type="ECO:0000256" key="7">
    <source>
        <dbReference type="SAM" id="Phobius"/>
    </source>
</evidence>
<feature type="transmembrane region" description="Helical" evidence="7">
    <location>
        <begin position="182"/>
        <end position="201"/>
    </location>
</feature>
<keyword evidence="6" id="KW-0411">Iron-sulfur</keyword>
<dbReference type="Pfam" id="PF12801">
    <property type="entry name" value="Fer4_5"/>
    <property type="match status" value="2"/>
</dbReference>
<dbReference type="SUPFAM" id="SSF54862">
    <property type="entry name" value="4Fe-4S ferredoxins"/>
    <property type="match status" value="2"/>
</dbReference>
<dbReference type="Proteomes" id="UP000760480">
    <property type="component" value="Unassembled WGS sequence"/>
</dbReference>
<dbReference type="PROSITE" id="PS00198">
    <property type="entry name" value="4FE4S_FER_1"/>
    <property type="match status" value="3"/>
</dbReference>
<keyword evidence="7" id="KW-0472">Membrane</keyword>
<dbReference type="RefSeq" id="WP_169247295.1">
    <property type="nucleotide sequence ID" value="NZ_SPMZ01000006.1"/>
</dbReference>
<keyword evidence="5" id="KW-0408">Iron</keyword>
<gene>
    <name evidence="9" type="ORF">E4P82_01790</name>
</gene>
<name>A0ABX1TJ71_9GAMM</name>
<feature type="domain" description="4Fe-4S ferredoxin-type" evidence="8">
    <location>
        <begin position="370"/>
        <end position="399"/>
    </location>
</feature>